<dbReference type="Proteomes" id="UP000215563">
    <property type="component" value="Unassembled WGS sequence"/>
</dbReference>
<dbReference type="Gene3D" id="3.20.20.100">
    <property type="entry name" value="NADP-dependent oxidoreductase domain"/>
    <property type="match status" value="1"/>
</dbReference>
<gene>
    <name evidence="4" type="ORF">CFP75_36630</name>
</gene>
<feature type="region of interest" description="Disordered" evidence="2">
    <location>
        <begin position="1"/>
        <end position="22"/>
    </location>
</feature>
<reference evidence="4 5" key="1">
    <citation type="submission" date="2017-07" db="EMBL/GenBank/DDBJ databases">
        <title>Amycolatopsis alba DSM 44262 Genome sequencing and assembly.</title>
        <authorList>
            <person name="Kaur N."/>
            <person name="Mayilraj S."/>
        </authorList>
    </citation>
    <scope>NUCLEOTIDE SEQUENCE [LARGE SCALE GENOMIC DNA]</scope>
    <source>
        <strain evidence="4 5">DSM 44262</strain>
    </source>
</reference>
<dbReference type="AlphaFoldDB" id="A0A229RBQ1"/>
<organism evidence="4 5">
    <name type="scientific">Amycolatopsis alba DSM 44262</name>
    <dbReference type="NCBI Taxonomy" id="1125972"/>
    <lineage>
        <taxon>Bacteria</taxon>
        <taxon>Bacillati</taxon>
        <taxon>Actinomycetota</taxon>
        <taxon>Actinomycetes</taxon>
        <taxon>Pseudonocardiales</taxon>
        <taxon>Pseudonocardiaceae</taxon>
        <taxon>Amycolatopsis</taxon>
    </lineage>
</organism>
<accession>A0A229RBQ1</accession>
<dbReference type="InterPro" id="IPR023210">
    <property type="entry name" value="NADP_OxRdtase_dom"/>
</dbReference>
<feature type="region of interest" description="Disordered" evidence="2">
    <location>
        <begin position="312"/>
        <end position="343"/>
    </location>
</feature>
<proteinExistence type="predicted"/>
<dbReference type="PANTHER" id="PTHR43625">
    <property type="entry name" value="AFLATOXIN B1 ALDEHYDE REDUCTASE"/>
    <property type="match status" value="1"/>
</dbReference>
<dbReference type="CDD" id="cd19088">
    <property type="entry name" value="AKR_AKR13B1"/>
    <property type="match status" value="1"/>
</dbReference>
<sequence>MASSFAQAAETRSSPGRTVQATRAGTITLGRELTVARIGHGPTRLTGPGTGGLPDGTETTKQVLRRAVELGITFIDTADSGTPNLTEDLIAEALHPYPEDLVIATTAGPLRARPGQGKPCGRPDYLRRQAETSLRRLRVERIDLWQLPRLDPAIPADDQFGALKALQDEGKIRHIGLSKVDIDTLKRARAAGANVASVRNRYNLIVRDSDPVIDHCQATGIVFISASPIAQGILAEQGNPFADLAACHGVSTAQLSLAWLLHRSPAILPIPEAGSITHLEENTSAAGVELTTHEFGELDLLGRTLARDSDVPFVADPAAPSVPGSGGYPTRVTPPSHKDPRRS</sequence>
<evidence type="ECO:0000259" key="3">
    <source>
        <dbReference type="Pfam" id="PF00248"/>
    </source>
</evidence>
<protein>
    <submittedName>
        <fullName evidence="4">Oxidoreductase</fullName>
    </submittedName>
</protein>
<name>A0A229RBQ1_AMYAL</name>
<evidence type="ECO:0000313" key="4">
    <source>
        <dbReference type="EMBL" id="OXM43891.1"/>
    </source>
</evidence>
<evidence type="ECO:0000256" key="1">
    <source>
        <dbReference type="ARBA" id="ARBA00023002"/>
    </source>
</evidence>
<keyword evidence="1" id="KW-0560">Oxidoreductase</keyword>
<dbReference type="Pfam" id="PF00248">
    <property type="entry name" value="Aldo_ket_red"/>
    <property type="match status" value="1"/>
</dbReference>
<dbReference type="EMBL" id="NMQU01000138">
    <property type="protein sequence ID" value="OXM43891.1"/>
    <property type="molecule type" value="Genomic_DNA"/>
</dbReference>
<evidence type="ECO:0000256" key="2">
    <source>
        <dbReference type="SAM" id="MobiDB-lite"/>
    </source>
</evidence>
<dbReference type="InterPro" id="IPR036812">
    <property type="entry name" value="NAD(P)_OxRdtase_dom_sf"/>
</dbReference>
<dbReference type="SUPFAM" id="SSF51430">
    <property type="entry name" value="NAD(P)-linked oxidoreductase"/>
    <property type="match status" value="1"/>
</dbReference>
<dbReference type="GO" id="GO:0016491">
    <property type="term" value="F:oxidoreductase activity"/>
    <property type="evidence" value="ECO:0007669"/>
    <property type="project" value="UniProtKB-KW"/>
</dbReference>
<evidence type="ECO:0000313" key="5">
    <source>
        <dbReference type="Proteomes" id="UP000215563"/>
    </source>
</evidence>
<comment type="caution">
    <text evidence="4">The sequence shown here is derived from an EMBL/GenBank/DDBJ whole genome shotgun (WGS) entry which is preliminary data.</text>
</comment>
<keyword evidence="5" id="KW-1185">Reference proteome</keyword>
<dbReference type="InterPro" id="IPR050791">
    <property type="entry name" value="Aldo-Keto_reductase"/>
</dbReference>
<feature type="domain" description="NADP-dependent oxidoreductase" evidence="3">
    <location>
        <begin position="57"/>
        <end position="299"/>
    </location>
</feature>
<dbReference type="PANTHER" id="PTHR43625:SF40">
    <property type="entry name" value="ALDO-KETO REDUCTASE YAKC [NADP(+)]"/>
    <property type="match status" value="1"/>
</dbReference>
<dbReference type="GO" id="GO:0005737">
    <property type="term" value="C:cytoplasm"/>
    <property type="evidence" value="ECO:0007669"/>
    <property type="project" value="TreeGrafter"/>
</dbReference>